<dbReference type="GO" id="GO:0003677">
    <property type="term" value="F:DNA binding"/>
    <property type="evidence" value="ECO:0007669"/>
    <property type="project" value="UniProtKB-KW"/>
</dbReference>
<evidence type="ECO:0000256" key="4">
    <source>
        <dbReference type="ARBA" id="ARBA00023163"/>
    </source>
</evidence>
<keyword evidence="3" id="KW-0238">DNA-binding</keyword>
<dbReference type="AlphaFoldDB" id="A0ABD0KEN6"/>
<keyword evidence="7" id="KW-1185">Reference proteome</keyword>
<sequence>MSYSKIPPQQCAVLLDLQIAEVKPVLCFAESSDSEVPEREQATALLMAGRHLPDPMMQSVEQRVGFIKEASRMYEALGDKKSVQMCRKTLLEMDSCGQTSSEIPVQC</sequence>
<dbReference type="Proteomes" id="UP001519460">
    <property type="component" value="Unassembled WGS sequence"/>
</dbReference>
<dbReference type="PANTHER" id="PTHR46062">
    <property type="entry name" value="STEROL REGULATORY ELEMENT-BINDING PROTEIN"/>
    <property type="match status" value="1"/>
</dbReference>
<keyword evidence="5" id="KW-0539">Nucleus</keyword>
<evidence type="ECO:0000256" key="2">
    <source>
        <dbReference type="ARBA" id="ARBA00023015"/>
    </source>
</evidence>
<comment type="caution">
    <text evidence="6">The sequence shown here is derived from an EMBL/GenBank/DDBJ whole genome shotgun (WGS) entry which is preliminary data.</text>
</comment>
<protein>
    <submittedName>
        <fullName evidence="6">Uncharacterized protein</fullName>
    </submittedName>
</protein>
<evidence type="ECO:0000313" key="7">
    <source>
        <dbReference type="Proteomes" id="UP001519460"/>
    </source>
</evidence>
<dbReference type="EMBL" id="JACVVK020000192">
    <property type="protein sequence ID" value="KAK7485583.1"/>
    <property type="molecule type" value="Genomic_DNA"/>
</dbReference>
<evidence type="ECO:0000256" key="3">
    <source>
        <dbReference type="ARBA" id="ARBA00023125"/>
    </source>
</evidence>
<organism evidence="6 7">
    <name type="scientific">Batillaria attramentaria</name>
    <dbReference type="NCBI Taxonomy" id="370345"/>
    <lineage>
        <taxon>Eukaryota</taxon>
        <taxon>Metazoa</taxon>
        <taxon>Spiralia</taxon>
        <taxon>Lophotrochozoa</taxon>
        <taxon>Mollusca</taxon>
        <taxon>Gastropoda</taxon>
        <taxon>Caenogastropoda</taxon>
        <taxon>Sorbeoconcha</taxon>
        <taxon>Cerithioidea</taxon>
        <taxon>Batillariidae</taxon>
        <taxon>Batillaria</taxon>
    </lineage>
</organism>
<evidence type="ECO:0000256" key="5">
    <source>
        <dbReference type="ARBA" id="ARBA00023242"/>
    </source>
</evidence>
<evidence type="ECO:0000313" key="6">
    <source>
        <dbReference type="EMBL" id="KAK7485583.1"/>
    </source>
</evidence>
<keyword evidence="2" id="KW-0805">Transcription regulation</keyword>
<dbReference type="PANTHER" id="PTHR46062:SF1">
    <property type="entry name" value="LP12374P"/>
    <property type="match status" value="1"/>
</dbReference>
<dbReference type="GO" id="GO:0005634">
    <property type="term" value="C:nucleus"/>
    <property type="evidence" value="ECO:0007669"/>
    <property type="project" value="UniProtKB-SubCell"/>
</dbReference>
<comment type="subcellular location">
    <subcellularLocation>
        <location evidence="1">Nucleus</location>
    </subcellularLocation>
</comment>
<accession>A0ABD0KEN6</accession>
<evidence type="ECO:0000256" key="1">
    <source>
        <dbReference type="ARBA" id="ARBA00004123"/>
    </source>
</evidence>
<name>A0ABD0KEN6_9CAEN</name>
<proteinExistence type="predicted"/>
<keyword evidence="4" id="KW-0804">Transcription</keyword>
<gene>
    <name evidence="6" type="ORF">BaRGS_00023158</name>
</gene>
<reference evidence="6 7" key="1">
    <citation type="journal article" date="2023" name="Sci. Data">
        <title>Genome assembly of the Korean intertidal mud-creeper Batillaria attramentaria.</title>
        <authorList>
            <person name="Patra A.K."/>
            <person name="Ho P.T."/>
            <person name="Jun S."/>
            <person name="Lee S.J."/>
            <person name="Kim Y."/>
            <person name="Won Y.J."/>
        </authorList>
    </citation>
    <scope>NUCLEOTIDE SEQUENCE [LARGE SCALE GENOMIC DNA]</scope>
    <source>
        <strain evidence="6">Wonlab-2016</strain>
    </source>
</reference>